<reference evidence="4" key="1">
    <citation type="submission" date="2023-03" db="EMBL/GenBank/DDBJ databases">
        <title>Massive genome expansion in bonnet fungi (Mycena s.s.) driven by repeated elements and novel gene families across ecological guilds.</title>
        <authorList>
            <consortium name="Lawrence Berkeley National Laboratory"/>
            <person name="Harder C.B."/>
            <person name="Miyauchi S."/>
            <person name="Viragh M."/>
            <person name="Kuo A."/>
            <person name="Thoen E."/>
            <person name="Andreopoulos B."/>
            <person name="Lu D."/>
            <person name="Skrede I."/>
            <person name="Drula E."/>
            <person name="Henrissat B."/>
            <person name="Morin E."/>
            <person name="Kohler A."/>
            <person name="Barry K."/>
            <person name="LaButti K."/>
            <person name="Morin E."/>
            <person name="Salamov A."/>
            <person name="Lipzen A."/>
            <person name="Mereny Z."/>
            <person name="Hegedus B."/>
            <person name="Baldrian P."/>
            <person name="Stursova M."/>
            <person name="Weitz H."/>
            <person name="Taylor A."/>
            <person name="Grigoriev I.V."/>
            <person name="Nagy L.G."/>
            <person name="Martin F."/>
            <person name="Kauserud H."/>
        </authorList>
    </citation>
    <scope>NUCLEOTIDE SEQUENCE</scope>
    <source>
        <strain evidence="4">CBHHK002</strain>
    </source>
</reference>
<comment type="caution">
    <text evidence="4">The sequence shown here is derived from an EMBL/GenBank/DDBJ whole genome shotgun (WGS) entry which is preliminary data.</text>
</comment>
<dbReference type="InterPro" id="IPR056024">
    <property type="entry name" value="DUF7605"/>
</dbReference>
<feature type="compositionally biased region" description="Basic and acidic residues" evidence="2">
    <location>
        <begin position="331"/>
        <end position="343"/>
    </location>
</feature>
<name>A0AAD7AKL6_9AGAR</name>
<dbReference type="AlphaFoldDB" id="A0AAD7AKL6"/>
<accession>A0AAD7AKL6</accession>
<feature type="region of interest" description="Disordered" evidence="2">
    <location>
        <begin position="304"/>
        <end position="343"/>
    </location>
</feature>
<sequence>MNSNQHDSDSDSELAETLYSDSLALTVHKFCLQATKGLSDLVQTFPNVSQKQRKVWSNAMSRLTKSTLPTFKIALLGKTEQPTAILPSSAAGACTSAITEIEFKDSDDIEGRVIFFSKDQWSEVLQHLLDDIHSAEDDQESPATKAKEKLFKIPPASEPMFVILSSLGQGVLIVGIWKLEQFLSSSSGSVSNTGVLWPLVQRVEIRGRFTVLSSGIILVDLPGSGDDDETRNNLAAEYIKTVDGVILGTTVTAFFSCNSLFGFSVVDIKRAQDDRVPFDEAEIAVGEAEREKLHELNKVGVCGSTSHTETSQDMMELRQSIRSPQKPKSKSQREFNGQRDIEDKIRAKESEKGVILADENGTPELPIFCVGSQDFLALMTGLRTPLVFFEEDETEIPKLKTHICTAGQSRRLKWAARLLKHAEAFSESIHLYFTEDRHPGQLPTESKQKALDVIAALETNNLEEVGALLDGIKEELSNIEEDLGKAVAKAIEAAPKIVAQFGSSSSGIHWSTYRACMRRNGSFLEHDLNRELTKDILPHIQAGWNKAMNHRIPLIIRDAMRTIEESSFEAIDNVVEVLSGPGTVFDKTISAARRSLAIENILGDLLERSTKSMSVAQRDGTRSFGPIVQEELSPQYKLVMKESGPGCYARMRRANHEFIKQNAPNVFGLINTHINGMLHKAARKIQVDMETEVRDMSTRLRLCLIDEVNLSEEDNELKESILKLIIENRPQFASKKMDLDDQQLSLNL</sequence>
<dbReference type="Pfam" id="PF24564">
    <property type="entry name" value="DUF7605"/>
    <property type="match status" value="1"/>
</dbReference>
<dbReference type="EMBL" id="JARIHO010000005">
    <property type="protein sequence ID" value="KAJ7361363.1"/>
    <property type="molecule type" value="Genomic_DNA"/>
</dbReference>
<evidence type="ECO:0000256" key="1">
    <source>
        <dbReference type="SAM" id="Coils"/>
    </source>
</evidence>
<evidence type="ECO:0000259" key="3">
    <source>
        <dbReference type="Pfam" id="PF24564"/>
    </source>
</evidence>
<dbReference type="Proteomes" id="UP001218218">
    <property type="component" value="Unassembled WGS sequence"/>
</dbReference>
<organism evidence="4 5">
    <name type="scientific">Mycena albidolilacea</name>
    <dbReference type="NCBI Taxonomy" id="1033008"/>
    <lineage>
        <taxon>Eukaryota</taxon>
        <taxon>Fungi</taxon>
        <taxon>Dikarya</taxon>
        <taxon>Basidiomycota</taxon>
        <taxon>Agaricomycotina</taxon>
        <taxon>Agaricomycetes</taxon>
        <taxon>Agaricomycetidae</taxon>
        <taxon>Agaricales</taxon>
        <taxon>Marasmiineae</taxon>
        <taxon>Mycenaceae</taxon>
        <taxon>Mycena</taxon>
    </lineage>
</organism>
<dbReference type="PANTHER" id="PTHR36681:SF3">
    <property type="entry name" value="NUCLEAR GTPASE, GERMINAL CENTER-ASSOCIATED, TANDEM DUPLICATE 3"/>
    <property type="match status" value="1"/>
</dbReference>
<feature type="domain" description="DUF7605" evidence="3">
    <location>
        <begin position="503"/>
        <end position="660"/>
    </location>
</feature>
<proteinExistence type="predicted"/>
<keyword evidence="1" id="KW-0175">Coiled coil</keyword>
<protein>
    <recommendedName>
        <fullName evidence="3">DUF7605 domain-containing protein</fullName>
    </recommendedName>
</protein>
<evidence type="ECO:0000256" key="2">
    <source>
        <dbReference type="SAM" id="MobiDB-lite"/>
    </source>
</evidence>
<feature type="coiled-coil region" evidence="1">
    <location>
        <begin position="462"/>
        <end position="489"/>
    </location>
</feature>
<feature type="compositionally biased region" description="Polar residues" evidence="2">
    <location>
        <begin position="304"/>
        <end position="313"/>
    </location>
</feature>
<gene>
    <name evidence="4" type="ORF">DFH08DRAFT_800687</name>
</gene>
<evidence type="ECO:0000313" key="4">
    <source>
        <dbReference type="EMBL" id="KAJ7361363.1"/>
    </source>
</evidence>
<evidence type="ECO:0000313" key="5">
    <source>
        <dbReference type="Proteomes" id="UP001218218"/>
    </source>
</evidence>
<keyword evidence="5" id="KW-1185">Reference proteome</keyword>
<dbReference type="PANTHER" id="PTHR36681">
    <property type="entry name" value="NUCLEAR GTPASE, GERMINAL CENTER-ASSOCIATED, TANDEM DUPLICATE 3"/>
    <property type="match status" value="1"/>
</dbReference>